<dbReference type="CDD" id="cd00093">
    <property type="entry name" value="HTH_XRE"/>
    <property type="match status" value="1"/>
</dbReference>
<evidence type="ECO:0000259" key="1">
    <source>
        <dbReference type="Pfam" id="PF19054"/>
    </source>
</evidence>
<name>A0A0N0XU39_9ACTN</name>
<dbReference type="GO" id="GO:0003677">
    <property type="term" value="F:DNA binding"/>
    <property type="evidence" value="ECO:0007669"/>
    <property type="project" value="UniProtKB-KW"/>
</dbReference>
<organism evidence="2 3">
    <name type="scientific">Streptomyces chattanoogensis</name>
    <dbReference type="NCBI Taxonomy" id="66876"/>
    <lineage>
        <taxon>Bacteria</taxon>
        <taxon>Bacillati</taxon>
        <taxon>Actinomycetota</taxon>
        <taxon>Actinomycetes</taxon>
        <taxon>Kitasatosporales</taxon>
        <taxon>Streptomycetaceae</taxon>
        <taxon>Streptomyces</taxon>
    </lineage>
</organism>
<reference evidence="3" key="1">
    <citation type="submission" date="2015-07" db="EMBL/GenBank/DDBJ databases">
        <authorList>
            <person name="Ju K.-S."/>
            <person name="Doroghazi J.R."/>
            <person name="Metcalf W.W."/>
        </authorList>
    </citation>
    <scope>NUCLEOTIDE SEQUENCE [LARGE SCALE GENOMIC DNA]</scope>
    <source>
        <strain evidence="3">NRRL ISP-5002</strain>
    </source>
</reference>
<sequence>MTEPDGPTGSTVPRRQLGRILGELRERAGLKVNAAAKLLERSPTTMWRVEQGKVSSRAVEVKAMCDLYGASPALTEALVGLAHETKAKGWWHAYGDAIPEGFDLYIGLEEAATHLDWYEPESIPGLLQTDEYAHAVIQEDNPDEEPGEIARRVQVRIKRQTLLTRVTQPPTLNVALNEAVLRRPVGGNNVMAGQLRHLGKVSHLPTVTIKVVPFSAGLHRGVMSGQFQILRFPLTGNGRETEPPTVYADGYTGDLYLDKPREVERYDNAFRDIWAKAMPEEASQRLILEMAGNYEQG</sequence>
<dbReference type="Proteomes" id="UP000037982">
    <property type="component" value="Unassembled WGS sequence"/>
</dbReference>
<dbReference type="AlphaFoldDB" id="A0A0N0XU39"/>
<dbReference type="Pfam" id="PF19054">
    <property type="entry name" value="DUF5753"/>
    <property type="match status" value="1"/>
</dbReference>
<dbReference type="SUPFAM" id="SSF47413">
    <property type="entry name" value="lambda repressor-like DNA-binding domains"/>
    <property type="match status" value="1"/>
</dbReference>
<keyword evidence="3" id="KW-1185">Reference proteome</keyword>
<evidence type="ECO:0000313" key="3">
    <source>
        <dbReference type="Proteomes" id="UP000037982"/>
    </source>
</evidence>
<comment type="caution">
    <text evidence="2">The sequence shown here is derived from an EMBL/GenBank/DDBJ whole genome shotgun (WGS) entry which is preliminary data.</text>
</comment>
<dbReference type="PATRIC" id="fig|66876.3.peg.6431"/>
<accession>A0A0N0XU39</accession>
<dbReference type="Gene3D" id="1.10.260.40">
    <property type="entry name" value="lambda repressor-like DNA-binding domains"/>
    <property type="match status" value="1"/>
</dbReference>
<keyword evidence="2" id="KW-0238">DNA-binding</keyword>
<proteinExistence type="predicted"/>
<dbReference type="InterPro" id="IPR010982">
    <property type="entry name" value="Lambda_DNA-bd_dom_sf"/>
</dbReference>
<dbReference type="Pfam" id="PF13560">
    <property type="entry name" value="HTH_31"/>
    <property type="match status" value="1"/>
</dbReference>
<protein>
    <submittedName>
        <fullName evidence="2">DNA-binding protein</fullName>
    </submittedName>
</protein>
<evidence type="ECO:0000313" key="2">
    <source>
        <dbReference type="EMBL" id="KPC60505.1"/>
    </source>
</evidence>
<feature type="domain" description="DUF5753" evidence="1">
    <location>
        <begin position="104"/>
        <end position="288"/>
    </location>
</feature>
<dbReference type="EMBL" id="LGKG01000161">
    <property type="protein sequence ID" value="KPC60505.1"/>
    <property type="molecule type" value="Genomic_DNA"/>
</dbReference>
<dbReference type="InterPro" id="IPR043917">
    <property type="entry name" value="DUF5753"/>
</dbReference>
<dbReference type="InterPro" id="IPR001387">
    <property type="entry name" value="Cro/C1-type_HTH"/>
</dbReference>
<gene>
    <name evidence="2" type="ORF">ADL29_29305</name>
</gene>